<evidence type="ECO:0000256" key="4">
    <source>
        <dbReference type="ARBA" id="ARBA00022989"/>
    </source>
</evidence>
<feature type="transmembrane region" description="Helical" evidence="7">
    <location>
        <begin position="98"/>
        <end position="115"/>
    </location>
</feature>
<dbReference type="RefSeq" id="WP_168448563.1">
    <property type="nucleotide sequence ID" value="NZ_JAAWWK010000001.1"/>
</dbReference>
<feature type="domain" description="Heme-copper oxidase subunit III family profile" evidence="8">
    <location>
        <begin position="1"/>
        <end position="196"/>
    </location>
</feature>
<evidence type="ECO:0000256" key="3">
    <source>
        <dbReference type="ARBA" id="ARBA00022692"/>
    </source>
</evidence>
<feature type="transmembrane region" description="Helical" evidence="7">
    <location>
        <begin position="18"/>
        <end position="38"/>
    </location>
</feature>
<evidence type="ECO:0000256" key="7">
    <source>
        <dbReference type="SAM" id="Phobius"/>
    </source>
</evidence>
<evidence type="ECO:0000256" key="5">
    <source>
        <dbReference type="ARBA" id="ARBA00023136"/>
    </source>
</evidence>
<evidence type="ECO:0000256" key="2">
    <source>
        <dbReference type="ARBA" id="ARBA00010581"/>
    </source>
</evidence>
<comment type="caution">
    <text evidence="9">The sequence shown here is derived from an EMBL/GenBank/DDBJ whole genome shotgun (WGS) entry which is preliminary data.</text>
</comment>
<dbReference type="Gene3D" id="1.20.120.80">
    <property type="entry name" value="Cytochrome c oxidase, subunit III, four-helix bundle"/>
    <property type="match status" value="1"/>
</dbReference>
<feature type="transmembrane region" description="Helical" evidence="7">
    <location>
        <begin position="178"/>
        <end position="195"/>
    </location>
</feature>
<evidence type="ECO:0000313" key="10">
    <source>
        <dbReference type="Proteomes" id="UP000765845"/>
    </source>
</evidence>
<keyword evidence="5 7" id="KW-0472">Membrane</keyword>
<evidence type="ECO:0000256" key="6">
    <source>
        <dbReference type="RuleBase" id="RU003376"/>
    </source>
</evidence>
<keyword evidence="3 6" id="KW-0812">Transmembrane</keyword>
<dbReference type="InterPro" id="IPR024791">
    <property type="entry name" value="Cyt_c/ubiquinol_Oxase_su3"/>
</dbReference>
<gene>
    <name evidence="9" type="ORF">HCU74_01165</name>
</gene>
<name>A0ABX1GC84_9GAMM</name>
<evidence type="ECO:0000259" key="8">
    <source>
        <dbReference type="PROSITE" id="PS50253"/>
    </source>
</evidence>
<comment type="similarity">
    <text evidence="2 6">Belongs to the cytochrome c oxidase subunit 3 family.</text>
</comment>
<dbReference type="EMBL" id="JAAWWK010000001">
    <property type="protein sequence ID" value="NKI16017.1"/>
    <property type="molecule type" value="Genomic_DNA"/>
</dbReference>
<dbReference type="InterPro" id="IPR013833">
    <property type="entry name" value="Cyt_c_oxidase_su3_a-hlx"/>
</dbReference>
<evidence type="ECO:0000256" key="1">
    <source>
        <dbReference type="ARBA" id="ARBA00004141"/>
    </source>
</evidence>
<sequence>MDTRDSTATAHYSGEPTLWVLLLGDIVIYSVFLIFLGFDSNRQPELFQQTQAQLNAGFGFFNTLVLLTGSWLVVRGLQVLGKDGDAPTAQIRASSGRFFGLALFAGVVFAVSKTVEYTLKAQSGIEITDNIFFTYYFALTGFHLVHVLIGMVVLWYMRCHVRNSTTVSRSMLESGANFWHLVDMLWILLFPIIYLV</sequence>
<protein>
    <submittedName>
        <fullName evidence="9">Cytochrome c oxidase subunit 3 family protein</fullName>
    </submittedName>
</protein>
<evidence type="ECO:0000313" key="9">
    <source>
        <dbReference type="EMBL" id="NKI16017.1"/>
    </source>
</evidence>
<dbReference type="InterPro" id="IPR035973">
    <property type="entry name" value="Cyt_c_oxidase_su3-like_sf"/>
</dbReference>
<organism evidence="9 10">
    <name type="scientific">Spongiibacter thalassae</name>
    <dbReference type="NCBI Taxonomy" id="2721624"/>
    <lineage>
        <taxon>Bacteria</taxon>
        <taxon>Pseudomonadati</taxon>
        <taxon>Pseudomonadota</taxon>
        <taxon>Gammaproteobacteria</taxon>
        <taxon>Cellvibrionales</taxon>
        <taxon>Spongiibacteraceae</taxon>
        <taxon>Spongiibacter</taxon>
    </lineage>
</organism>
<feature type="transmembrane region" description="Helical" evidence="7">
    <location>
        <begin position="58"/>
        <end position="77"/>
    </location>
</feature>
<comment type="subcellular location">
    <subcellularLocation>
        <location evidence="6">Cell membrane</location>
        <topology evidence="6">Multi-pass membrane protein</topology>
    </subcellularLocation>
    <subcellularLocation>
        <location evidence="1">Membrane</location>
        <topology evidence="1">Multi-pass membrane protein</topology>
    </subcellularLocation>
</comment>
<dbReference type="PANTHER" id="PTHR11403:SF6">
    <property type="entry name" value="NITRIC OXIDE REDUCTASE SUBUNIT E"/>
    <property type="match status" value="1"/>
</dbReference>
<accession>A0ABX1GC84</accession>
<dbReference type="Pfam" id="PF00510">
    <property type="entry name" value="COX3"/>
    <property type="match status" value="1"/>
</dbReference>
<keyword evidence="4 7" id="KW-1133">Transmembrane helix</keyword>
<dbReference type="InterPro" id="IPR000298">
    <property type="entry name" value="Cyt_c_oxidase-like_su3"/>
</dbReference>
<dbReference type="PROSITE" id="PS50253">
    <property type="entry name" value="COX3"/>
    <property type="match status" value="1"/>
</dbReference>
<keyword evidence="10" id="KW-1185">Reference proteome</keyword>
<dbReference type="Proteomes" id="UP000765845">
    <property type="component" value="Unassembled WGS sequence"/>
</dbReference>
<dbReference type="SUPFAM" id="SSF81452">
    <property type="entry name" value="Cytochrome c oxidase subunit III-like"/>
    <property type="match status" value="1"/>
</dbReference>
<proteinExistence type="inferred from homology"/>
<feature type="transmembrane region" description="Helical" evidence="7">
    <location>
        <begin position="135"/>
        <end position="157"/>
    </location>
</feature>
<reference evidence="9 10" key="1">
    <citation type="submission" date="2020-04" db="EMBL/GenBank/DDBJ databases">
        <authorList>
            <person name="Yoon J."/>
        </authorList>
    </citation>
    <scope>NUCLEOTIDE SEQUENCE [LARGE SCALE GENOMIC DNA]</scope>
    <source>
        <strain evidence="9 10">KMU-166</strain>
    </source>
</reference>
<dbReference type="PANTHER" id="PTHR11403">
    <property type="entry name" value="CYTOCHROME C OXIDASE SUBUNIT III"/>
    <property type="match status" value="1"/>
</dbReference>